<evidence type="ECO:0000259" key="3">
    <source>
        <dbReference type="Pfam" id="PF01551"/>
    </source>
</evidence>
<dbReference type="RefSeq" id="WP_184462506.1">
    <property type="nucleotide sequence ID" value="NZ_JACHHW010000005.1"/>
</dbReference>
<dbReference type="Gene3D" id="2.70.70.10">
    <property type="entry name" value="Glucose Permease (Domain IIA)"/>
    <property type="match status" value="1"/>
</dbReference>
<dbReference type="InterPro" id="IPR011055">
    <property type="entry name" value="Dup_hybrid_motif"/>
</dbReference>
<reference evidence="4 5" key="1">
    <citation type="submission" date="2020-08" db="EMBL/GenBank/DDBJ databases">
        <title>Genomic Encyclopedia of Type Strains, Phase IV (KMG-IV): sequencing the most valuable type-strain genomes for metagenomic binning, comparative biology and taxonomic classification.</title>
        <authorList>
            <person name="Goeker M."/>
        </authorList>
    </citation>
    <scope>NUCLEOTIDE SEQUENCE [LARGE SCALE GENOMIC DNA]</scope>
    <source>
        <strain evidence="4 5">DSM 25701</strain>
    </source>
</reference>
<keyword evidence="1" id="KW-0175">Coiled coil</keyword>
<dbReference type="InterPro" id="IPR050570">
    <property type="entry name" value="Cell_wall_metabolism_enzyme"/>
</dbReference>
<evidence type="ECO:0000313" key="5">
    <source>
        <dbReference type="Proteomes" id="UP000536640"/>
    </source>
</evidence>
<proteinExistence type="predicted"/>
<dbReference type="GO" id="GO:0004222">
    <property type="term" value="F:metalloendopeptidase activity"/>
    <property type="evidence" value="ECO:0007669"/>
    <property type="project" value="TreeGrafter"/>
</dbReference>
<comment type="caution">
    <text evidence="4">The sequence shown here is derived from an EMBL/GenBank/DDBJ whole genome shotgun (WGS) entry which is preliminary data.</text>
</comment>
<dbReference type="CDD" id="cd12797">
    <property type="entry name" value="M23_peptidase"/>
    <property type="match status" value="1"/>
</dbReference>
<feature type="signal peptide" evidence="2">
    <location>
        <begin position="1"/>
        <end position="29"/>
    </location>
</feature>
<sequence length="386" mass="43170">MALFTPVNLCHALLLALLLTAGLAGTAVAADGDANKQQLRELNQKIGKLKKSISSQQSERSNAAKALQRIEKDIGVTAAKLHRTKEKSQQQQRKLNELENRQRQLRSQQQSQKALIAEHVRNAYALGKESQMKMLLNQEDPEKLSRTLTYFDYFNRARSAELRKYRDTLTELDTIKPAISAEAEALALSRRELEQQQQALLEQKQRRAKALAGLDSEISNNTSSLTSLDKQRKDLESILQAVEREVTNIAMPANYKPFKDLRGKMPWPINGKPLNRYGASRQGSAVTWQGIQLSGQEGDAVKAIHNGRVVFADWLRGAGLLIIVDHGGDYLSLYAHNQSLLRSEGDWVRGGEGIATVGNSGGQRQAGLYFEIRYKGRPTDPRSWCR</sequence>
<dbReference type="FunFam" id="2.70.70.10:FF:000003">
    <property type="entry name" value="Murein hydrolase activator EnvC"/>
    <property type="match status" value="1"/>
</dbReference>
<evidence type="ECO:0000313" key="4">
    <source>
        <dbReference type="EMBL" id="MBB5187663.1"/>
    </source>
</evidence>
<keyword evidence="2" id="KW-0732">Signal</keyword>
<gene>
    <name evidence="4" type="ORF">HNQ57_001941</name>
</gene>
<accession>A0A840R573</accession>
<dbReference type="AlphaFoldDB" id="A0A840R573"/>
<organism evidence="4 5">
    <name type="scientific">Zhongshania antarctica</name>
    <dbReference type="NCBI Taxonomy" id="641702"/>
    <lineage>
        <taxon>Bacteria</taxon>
        <taxon>Pseudomonadati</taxon>
        <taxon>Pseudomonadota</taxon>
        <taxon>Gammaproteobacteria</taxon>
        <taxon>Cellvibrionales</taxon>
        <taxon>Spongiibacteraceae</taxon>
        <taxon>Zhongshania</taxon>
    </lineage>
</organism>
<name>A0A840R573_9GAMM</name>
<dbReference type="Proteomes" id="UP000536640">
    <property type="component" value="Unassembled WGS sequence"/>
</dbReference>
<dbReference type="Gene3D" id="6.10.250.3150">
    <property type="match status" value="1"/>
</dbReference>
<dbReference type="SUPFAM" id="SSF51261">
    <property type="entry name" value="Duplicated hybrid motif"/>
    <property type="match status" value="1"/>
</dbReference>
<dbReference type="EMBL" id="JACHHW010000005">
    <property type="protein sequence ID" value="MBB5187663.1"/>
    <property type="molecule type" value="Genomic_DNA"/>
</dbReference>
<feature type="chain" id="PRO_5032289690" evidence="2">
    <location>
        <begin position="30"/>
        <end position="386"/>
    </location>
</feature>
<feature type="domain" description="M23ase beta-sheet core" evidence="3">
    <location>
        <begin position="288"/>
        <end position="381"/>
    </location>
</feature>
<evidence type="ECO:0000256" key="2">
    <source>
        <dbReference type="SAM" id="SignalP"/>
    </source>
</evidence>
<feature type="coiled-coil region" evidence="1">
    <location>
        <begin position="183"/>
        <end position="245"/>
    </location>
</feature>
<dbReference type="PANTHER" id="PTHR21666">
    <property type="entry name" value="PEPTIDASE-RELATED"/>
    <property type="match status" value="1"/>
</dbReference>
<dbReference type="Pfam" id="PF01551">
    <property type="entry name" value="Peptidase_M23"/>
    <property type="match status" value="1"/>
</dbReference>
<keyword evidence="5" id="KW-1185">Reference proteome</keyword>
<dbReference type="PANTHER" id="PTHR21666:SF270">
    <property type="entry name" value="MUREIN HYDROLASE ACTIVATOR ENVC"/>
    <property type="match status" value="1"/>
</dbReference>
<evidence type="ECO:0000256" key="1">
    <source>
        <dbReference type="SAM" id="Coils"/>
    </source>
</evidence>
<feature type="coiled-coil region" evidence="1">
    <location>
        <begin position="39"/>
        <end position="115"/>
    </location>
</feature>
<protein>
    <submittedName>
        <fullName evidence="4">Septal ring factor EnvC (AmiA/AmiB activator)</fullName>
    </submittedName>
</protein>
<dbReference type="InterPro" id="IPR016047">
    <property type="entry name" value="M23ase_b-sheet_dom"/>
</dbReference>